<dbReference type="eggNOG" id="COG0436">
    <property type="taxonomic scope" value="Bacteria"/>
</dbReference>
<evidence type="ECO:0000256" key="1">
    <source>
        <dbReference type="ARBA" id="ARBA00022898"/>
    </source>
</evidence>
<dbReference type="Gene3D" id="3.90.1150.10">
    <property type="entry name" value="Aspartate Aminotransferase, domain 1"/>
    <property type="match status" value="1"/>
</dbReference>
<dbReference type="STRING" id="926556.Echvi_4583"/>
<dbReference type="PANTHER" id="PTHR43795">
    <property type="entry name" value="BIFUNCTIONAL ASPARTATE AMINOTRANSFERASE AND GLUTAMATE/ASPARTATE-PREPHENATE AMINOTRANSFERASE-RELATED"/>
    <property type="match status" value="1"/>
</dbReference>
<dbReference type="InterPro" id="IPR004838">
    <property type="entry name" value="NHTrfase_class1_PyrdxlP-BS"/>
</dbReference>
<feature type="domain" description="Aminotransferase class I/classII large" evidence="3">
    <location>
        <begin position="57"/>
        <end position="430"/>
    </location>
</feature>
<dbReference type="CDD" id="cd00609">
    <property type="entry name" value="AAT_like"/>
    <property type="match status" value="1"/>
</dbReference>
<evidence type="ECO:0000313" key="4">
    <source>
        <dbReference type="EMBL" id="AGA80755.1"/>
    </source>
</evidence>
<dbReference type="PANTHER" id="PTHR43795:SF39">
    <property type="entry name" value="AMINOTRANSFERASE CLASS I_CLASSII DOMAIN-CONTAINING PROTEIN"/>
    <property type="match status" value="1"/>
</dbReference>
<dbReference type="RefSeq" id="WP_015268277.1">
    <property type="nucleotide sequence ID" value="NC_019904.1"/>
</dbReference>
<dbReference type="InterPro" id="IPR015424">
    <property type="entry name" value="PyrdxlP-dep_Trfase"/>
</dbReference>
<dbReference type="AlphaFoldDB" id="L0G7C5"/>
<dbReference type="InterPro" id="IPR015421">
    <property type="entry name" value="PyrdxlP-dep_Trfase_major"/>
</dbReference>
<dbReference type="Gene3D" id="3.40.640.10">
    <property type="entry name" value="Type I PLP-dependent aspartate aminotransferase-like (Major domain)"/>
    <property type="match status" value="1"/>
</dbReference>
<dbReference type="InterPro" id="IPR004839">
    <property type="entry name" value="Aminotransferase_I/II_large"/>
</dbReference>
<keyword evidence="2 4" id="KW-0808">Transferase</keyword>
<dbReference type="Proteomes" id="UP000010796">
    <property type="component" value="Chromosome"/>
</dbReference>
<dbReference type="EC" id="2.6.1.-" evidence="2"/>
<dbReference type="GO" id="GO:0030170">
    <property type="term" value="F:pyridoxal phosphate binding"/>
    <property type="evidence" value="ECO:0007669"/>
    <property type="project" value="InterPro"/>
</dbReference>
<evidence type="ECO:0000259" key="3">
    <source>
        <dbReference type="Pfam" id="PF00155"/>
    </source>
</evidence>
<dbReference type="Pfam" id="PF00155">
    <property type="entry name" value="Aminotran_1_2"/>
    <property type="match status" value="1"/>
</dbReference>
<keyword evidence="2 4" id="KW-0032">Aminotransferase</keyword>
<keyword evidence="5" id="KW-1185">Reference proteome</keyword>
<dbReference type="OrthoDB" id="1489696at2"/>
<dbReference type="InterPro" id="IPR015422">
    <property type="entry name" value="PyrdxlP-dep_Trfase_small"/>
</dbReference>
<dbReference type="KEGG" id="evi:Echvi_4583"/>
<dbReference type="HOGENOM" id="CLU_017584_1_0_10"/>
<sequence length="442" mass="50036">MNPTDTISDRAKAIMESPMRADLEVYFDALENLYHPSKNPQGAFPLNMAENTLGWNLLKSKIQQIQENEIVPDWASKYGNTLGVDSFRETVAQFLSTFLIGCPIQQEHLAFSSGLTSVIDLSVFLLANEGDTAVFPAPAYPVYKNDIGAIPGIKRFDLQTHDTIDELSAGIPLDEKSLRQALKTLEESGERFKILVLTHPDNPTGAVYSDKQLTLIADWCIDHRIHLVVNEIYGCSLIDTNHPAIAGDYPAQVSFRSFGNIMAAYKSPYLHLWYSFSKDFGISGFRVGLVHSYNEAFLNAYANANLTHSVSNYTQWILQCLLEDHDFIADYLRQYQKELTACYVMVVELLKKHQIPYVPSRGSLFVWIDLSDWLEENTDIGQEALWLDIYHATGVLLTPGEGFGHRQKGHFRLVISYHIPSHLRVALQRLDDYLQKTVRTKD</sequence>
<comment type="similarity">
    <text evidence="2">Belongs to the class-I pyridoxal-phosphate-dependent aminotransferase family.</text>
</comment>
<dbReference type="PROSITE" id="PS00105">
    <property type="entry name" value="AA_TRANSFER_CLASS_1"/>
    <property type="match status" value="1"/>
</dbReference>
<evidence type="ECO:0000313" key="5">
    <source>
        <dbReference type="Proteomes" id="UP000010796"/>
    </source>
</evidence>
<name>L0G7C5_ECHVK</name>
<keyword evidence="1" id="KW-0663">Pyridoxal phosphate</keyword>
<dbReference type="SUPFAM" id="SSF53383">
    <property type="entry name" value="PLP-dependent transferases"/>
    <property type="match status" value="1"/>
</dbReference>
<evidence type="ECO:0000256" key="2">
    <source>
        <dbReference type="RuleBase" id="RU000481"/>
    </source>
</evidence>
<reference evidence="5" key="1">
    <citation type="submission" date="2012-02" db="EMBL/GenBank/DDBJ databases">
        <title>The complete genome of Echinicola vietnamensis DSM 17526.</title>
        <authorList>
            <person name="Lucas S."/>
            <person name="Copeland A."/>
            <person name="Lapidus A."/>
            <person name="Glavina del Rio T."/>
            <person name="Dalin E."/>
            <person name="Tice H."/>
            <person name="Bruce D."/>
            <person name="Goodwin L."/>
            <person name="Pitluck S."/>
            <person name="Peters L."/>
            <person name="Ovchinnikova G."/>
            <person name="Teshima H."/>
            <person name="Kyrpides N."/>
            <person name="Mavromatis K."/>
            <person name="Ivanova N."/>
            <person name="Brettin T."/>
            <person name="Detter J.C."/>
            <person name="Han C."/>
            <person name="Larimer F."/>
            <person name="Land M."/>
            <person name="Hauser L."/>
            <person name="Markowitz V."/>
            <person name="Cheng J.-F."/>
            <person name="Hugenholtz P."/>
            <person name="Woyke T."/>
            <person name="Wu D."/>
            <person name="Brambilla E."/>
            <person name="Klenk H.-P."/>
            <person name="Eisen J.A."/>
        </authorList>
    </citation>
    <scope>NUCLEOTIDE SEQUENCE [LARGE SCALE GENOMIC DNA]</scope>
    <source>
        <strain evidence="5">DSM 17526 / LMG 23754 / KMM 6221</strain>
    </source>
</reference>
<dbReference type="PATRIC" id="fig|926556.3.peg.4849"/>
<proteinExistence type="inferred from homology"/>
<gene>
    <name evidence="4" type="ordered locus">Echvi_4583</name>
</gene>
<protein>
    <recommendedName>
        <fullName evidence="2">Aminotransferase</fullName>
        <ecNumber evidence="2">2.6.1.-</ecNumber>
    </recommendedName>
</protein>
<accession>L0G7C5</accession>
<dbReference type="InterPro" id="IPR050478">
    <property type="entry name" value="Ethylene_sulfur-biosynth"/>
</dbReference>
<dbReference type="PRINTS" id="PR00753">
    <property type="entry name" value="ACCSYNTHASE"/>
</dbReference>
<organism evidence="4 5">
    <name type="scientific">Echinicola vietnamensis (strain DSM 17526 / LMG 23754 / KMM 6221)</name>
    <dbReference type="NCBI Taxonomy" id="926556"/>
    <lineage>
        <taxon>Bacteria</taxon>
        <taxon>Pseudomonadati</taxon>
        <taxon>Bacteroidota</taxon>
        <taxon>Cytophagia</taxon>
        <taxon>Cytophagales</taxon>
        <taxon>Cyclobacteriaceae</taxon>
        <taxon>Echinicola</taxon>
    </lineage>
</organism>
<dbReference type="GO" id="GO:0008483">
    <property type="term" value="F:transaminase activity"/>
    <property type="evidence" value="ECO:0007669"/>
    <property type="project" value="UniProtKB-KW"/>
</dbReference>
<dbReference type="EMBL" id="CP003346">
    <property type="protein sequence ID" value="AGA80755.1"/>
    <property type="molecule type" value="Genomic_DNA"/>
</dbReference>
<dbReference type="GO" id="GO:0006520">
    <property type="term" value="P:amino acid metabolic process"/>
    <property type="evidence" value="ECO:0007669"/>
    <property type="project" value="TreeGrafter"/>
</dbReference>
<comment type="cofactor">
    <cofactor evidence="2">
        <name>pyridoxal 5'-phosphate</name>
        <dbReference type="ChEBI" id="CHEBI:597326"/>
    </cofactor>
</comment>